<evidence type="ECO:0000313" key="2">
    <source>
        <dbReference type="Proteomes" id="UP000291191"/>
    </source>
</evidence>
<gene>
    <name evidence="1" type="ORF">EAJ06_23935</name>
</gene>
<dbReference type="Proteomes" id="UP000291191">
    <property type="component" value="Unassembled WGS sequence"/>
</dbReference>
<accession>A0A4Q5GPI9</accession>
<keyword evidence="2" id="KW-1185">Reference proteome</keyword>
<evidence type="ECO:0000313" key="1">
    <source>
        <dbReference type="EMBL" id="RYT70457.1"/>
    </source>
</evidence>
<dbReference type="EMBL" id="RCXO01000078">
    <property type="protein sequence ID" value="RYT70457.1"/>
    <property type="molecule type" value="Genomic_DNA"/>
</dbReference>
<proteinExistence type="predicted"/>
<reference evidence="1 2" key="1">
    <citation type="journal article" date="2019" name="Science, e1252229">
        <title>Invertible promoters mediate bacterial phase variation, antibiotic resistance, and host adaptation in the gut.</title>
        <authorList>
            <person name="Jiang X."/>
            <person name="Hall A.B."/>
            <person name="Arthur T.D."/>
            <person name="Plichta D.R."/>
            <person name="Covington C.T."/>
            <person name="Poyet M."/>
            <person name="Crothers J."/>
            <person name="Moses P.L."/>
            <person name="Tolonen A.C."/>
            <person name="Vlamakis H."/>
            <person name="Alm E.J."/>
            <person name="Xavier R.J."/>
        </authorList>
    </citation>
    <scope>NUCLEOTIDE SEQUENCE [LARGE SCALE GENOMIC DNA]</scope>
    <source>
        <strain evidence="2">bf_0095</strain>
    </source>
</reference>
<feature type="non-terminal residue" evidence="1">
    <location>
        <position position="158"/>
    </location>
</feature>
<comment type="caution">
    <text evidence="1">The sequence shown here is derived from an EMBL/GenBank/DDBJ whole genome shotgun (WGS) entry which is preliminary data.</text>
</comment>
<name>A0A4Q5GPI9_9BACE</name>
<dbReference type="AlphaFoldDB" id="A0A4Q5GPI9"/>
<organism evidence="1 2">
    <name type="scientific">Bacteroides intestinalis</name>
    <dbReference type="NCBI Taxonomy" id="329854"/>
    <lineage>
        <taxon>Bacteria</taxon>
        <taxon>Pseudomonadati</taxon>
        <taxon>Bacteroidota</taxon>
        <taxon>Bacteroidia</taxon>
        <taxon>Bacteroidales</taxon>
        <taxon>Bacteroidaceae</taxon>
        <taxon>Bacteroides</taxon>
    </lineage>
</organism>
<dbReference type="RefSeq" id="WP_130070460.1">
    <property type="nucleotide sequence ID" value="NZ_RCXO01000078.1"/>
</dbReference>
<sequence length="158" mass="17565">MNNRITPYNITELKENEIFVFGSNSNGVHNGNAAATVMKFGAIMGQAVGIQGQTYALPSKHIENLKKHIDDFLLYAEQHPEYIFLVTEIGCGISKHSPFEIAPLFKEAVHIKNINLPLSFWDVLNGGIQARIKQVAEKESPSVSDFCQRTGLSFTILM</sequence>
<dbReference type="OrthoDB" id="489040at2"/>
<protein>
    <submittedName>
        <fullName evidence="1">Uncharacterized protein</fullName>
    </submittedName>
</protein>